<dbReference type="EMBL" id="LWQT01000045">
    <property type="protein sequence ID" value="OAN51415.1"/>
    <property type="molecule type" value="Genomic_DNA"/>
</dbReference>
<dbReference type="InterPro" id="IPR036412">
    <property type="entry name" value="HAD-like_sf"/>
</dbReference>
<dbReference type="GO" id="GO:0005992">
    <property type="term" value="P:trehalose biosynthetic process"/>
    <property type="evidence" value="ECO:0007669"/>
    <property type="project" value="UniProtKB-UniPathway"/>
</dbReference>
<dbReference type="UniPathway" id="UPA00299"/>
<dbReference type="NCBIfam" id="TIGR01484">
    <property type="entry name" value="HAD-SF-IIB"/>
    <property type="match status" value="1"/>
</dbReference>
<dbReference type="InterPro" id="IPR023214">
    <property type="entry name" value="HAD_sf"/>
</dbReference>
<evidence type="ECO:0000256" key="3">
    <source>
        <dbReference type="ARBA" id="ARBA00022801"/>
    </source>
</evidence>
<dbReference type="Proteomes" id="UP000078428">
    <property type="component" value="Unassembled WGS sequence"/>
</dbReference>
<dbReference type="RefSeq" id="WP_068491485.1">
    <property type="nucleotide sequence ID" value="NZ_LWQT01000045.1"/>
</dbReference>
<dbReference type="SUPFAM" id="SSF56784">
    <property type="entry name" value="HAD-like"/>
    <property type="match status" value="1"/>
</dbReference>
<keyword evidence="3 4" id="KW-0378">Hydrolase</keyword>
<comment type="cofactor">
    <cofactor evidence="4">
        <name>Mg(2+)</name>
        <dbReference type="ChEBI" id="CHEBI:18420"/>
    </cofactor>
</comment>
<dbReference type="PANTHER" id="PTHR43768">
    <property type="entry name" value="TREHALOSE 6-PHOSPHATE PHOSPHATASE"/>
    <property type="match status" value="1"/>
</dbReference>
<dbReference type="STRING" id="1285242.A6A04_15965"/>
<dbReference type="InterPro" id="IPR044651">
    <property type="entry name" value="OTSB-like"/>
</dbReference>
<dbReference type="GO" id="GO:0046872">
    <property type="term" value="F:metal ion binding"/>
    <property type="evidence" value="ECO:0007669"/>
    <property type="project" value="UniProtKB-KW"/>
</dbReference>
<dbReference type="InterPro" id="IPR006379">
    <property type="entry name" value="HAD-SF_hydro_IIB"/>
</dbReference>
<dbReference type="CDD" id="cd01627">
    <property type="entry name" value="HAD_TPP"/>
    <property type="match status" value="1"/>
</dbReference>
<keyword evidence="6" id="KW-1185">Reference proteome</keyword>
<keyword evidence="4" id="KW-0460">Magnesium</keyword>
<evidence type="ECO:0000313" key="6">
    <source>
        <dbReference type="Proteomes" id="UP000078428"/>
    </source>
</evidence>
<evidence type="ECO:0000256" key="1">
    <source>
        <dbReference type="ARBA" id="ARBA00005199"/>
    </source>
</evidence>
<comment type="catalytic activity">
    <reaction evidence="4">
        <text>alpha,alpha-trehalose 6-phosphate + H2O = alpha,alpha-trehalose + phosphate</text>
        <dbReference type="Rhea" id="RHEA:23420"/>
        <dbReference type="ChEBI" id="CHEBI:15377"/>
        <dbReference type="ChEBI" id="CHEBI:16551"/>
        <dbReference type="ChEBI" id="CHEBI:43474"/>
        <dbReference type="ChEBI" id="CHEBI:58429"/>
        <dbReference type="EC" id="3.1.3.12"/>
    </reaction>
</comment>
<reference evidence="5 6" key="1">
    <citation type="submission" date="2016-04" db="EMBL/GenBank/DDBJ databases">
        <title>Draft genome sequence of freshwater magnetotactic bacteria Magnetospirillum marisnigri SP-1 and Magnetospirillum moscoviense BB-1.</title>
        <authorList>
            <person name="Koziaeva V."/>
            <person name="Dziuba M.V."/>
            <person name="Ivanov T.M."/>
            <person name="Kuznetsov B."/>
            <person name="Grouzdev D.S."/>
        </authorList>
    </citation>
    <scope>NUCLEOTIDE SEQUENCE [LARGE SCALE GENOMIC DNA]</scope>
    <source>
        <strain evidence="5 6">SP-1</strain>
    </source>
</reference>
<gene>
    <name evidence="5" type="ORF">A6A04_15965</name>
</gene>
<keyword evidence="4" id="KW-0479">Metal-binding</keyword>
<dbReference type="AlphaFoldDB" id="A0A178MSV3"/>
<dbReference type="NCBIfam" id="TIGR00685">
    <property type="entry name" value="T6PP"/>
    <property type="match status" value="1"/>
</dbReference>
<name>A0A178MSV3_9PROT</name>
<proteinExistence type="inferred from homology"/>
<evidence type="ECO:0000313" key="5">
    <source>
        <dbReference type="EMBL" id="OAN51415.1"/>
    </source>
</evidence>
<dbReference type="EC" id="3.1.3.12" evidence="4"/>
<comment type="pathway">
    <text evidence="1 4">Glycan biosynthesis; trehalose biosynthesis.</text>
</comment>
<accession>A0A178MSV3</accession>
<dbReference type="GO" id="GO:0004805">
    <property type="term" value="F:trehalose-phosphatase activity"/>
    <property type="evidence" value="ECO:0007669"/>
    <property type="project" value="UniProtKB-EC"/>
</dbReference>
<dbReference type="Gene3D" id="3.40.50.1000">
    <property type="entry name" value="HAD superfamily/HAD-like"/>
    <property type="match status" value="1"/>
</dbReference>
<dbReference type="PANTHER" id="PTHR43768:SF3">
    <property type="entry name" value="TREHALOSE 6-PHOSPHATE PHOSPHATASE"/>
    <property type="match status" value="1"/>
</dbReference>
<organism evidence="5 6">
    <name type="scientific">Paramagnetospirillum marisnigri</name>
    <dbReference type="NCBI Taxonomy" id="1285242"/>
    <lineage>
        <taxon>Bacteria</taxon>
        <taxon>Pseudomonadati</taxon>
        <taxon>Pseudomonadota</taxon>
        <taxon>Alphaproteobacteria</taxon>
        <taxon>Rhodospirillales</taxon>
        <taxon>Magnetospirillaceae</taxon>
        <taxon>Paramagnetospirillum</taxon>
    </lineage>
</organism>
<protein>
    <recommendedName>
        <fullName evidence="4">Trehalose 6-phosphate phosphatase</fullName>
        <ecNumber evidence="4">3.1.3.12</ecNumber>
    </recommendedName>
</protein>
<dbReference type="Gene3D" id="3.30.70.1020">
    <property type="entry name" value="Trehalose-6-phosphate phosphatase related protein, domain 2"/>
    <property type="match status" value="1"/>
</dbReference>
<evidence type="ECO:0000256" key="2">
    <source>
        <dbReference type="ARBA" id="ARBA00008770"/>
    </source>
</evidence>
<sequence>MMQTEILPPVDHAAWALFLDIDGTLLDLASTPGDVVVPKDLLTLLDALTRRFGGALALVSGRSLDSIDSLFPGNRDAVGCHGAEWRLGGQTFIPQPPWPDGLLAGIEAARRRLPGVMLERKSVSLALHFRAAPEQEAAVWDVAEAAVATDPRRFDLLEGKSVIEIIPAGVGKGSAIERFMQVRPYAGRRPVFAGDDVTDESGFAAVNRMYGLSIHVGNSPTTKAQFRFPDPESLRHWLDGLNIALQGGNGHAQP</sequence>
<dbReference type="Pfam" id="PF02358">
    <property type="entry name" value="Trehalose_PPase"/>
    <property type="match status" value="1"/>
</dbReference>
<comment type="caution">
    <text evidence="5">The sequence shown here is derived from an EMBL/GenBank/DDBJ whole genome shotgun (WGS) entry which is preliminary data.</text>
</comment>
<comment type="similarity">
    <text evidence="2 4">Belongs to the trehalose phosphatase family.</text>
</comment>
<evidence type="ECO:0000256" key="4">
    <source>
        <dbReference type="RuleBase" id="RU361117"/>
    </source>
</evidence>
<comment type="function">
    <text evidence="4">Removes the phosphate from trehalose 6-phosphate to produce free trehalose.</text>
</comment>
<dbReference type="InterPro" id="IPR003337">
    <property type="entry name" value="Trehalose_PPase"/>
</dbReference>